<feature type="region of interest" description="Disordered" evidence="1">
    <location>
        <begin position="1"/>
        <end position="21"/>
    </location>
</feature>
<dbReference type="PROSITE" id="PS00383">
    <property type="entry name" value="TYR_PHOSPHATASE_1"/>
    <property type="match status" value="1"/>
</dbReference>
<dbReference type="Gene3D" id="3.90.190.10">
    <property type="entry name" value="Protein tyrosine phosphatase superfamily"/>
    <property type="match status" value="1"/>
</dbReference>
<dbReference type="STRING" id="685588.A0A067SGC6"/>
<dbReference type="PROSITE" id="PS50056">
    <property type="entry name" value="TYR_PHOSPHATASE_2"/>
    <property type="match status" value="1"/>
</dbReference>
<evidence type="ECO:0000259" key="2">
    <source>
        <dbReference type="PROSITE" id="PS50056"/>
    </source>
</evidence>
<reference evidence="4" key="1">
    <citation type="journal article" date="2014" name="Proc. Natl. Acad. Sci. U.S.A.">
        <title>Extensive sampling of basidiomycete genomes demonstrates inadequacy of the white-rot/brown-rot paradigm for wood decay fungi.</title>
        <authorList>
            <person name="Riley R."/>
            <person name="Salamov A.A."/>
            <person name="Brown D.W."/>
            <person name="Nagy L.G."/>
            <person name="Floudas D."/>
            <person name="Held B.W."/>
            <person name="Levasseur A."/>
            <person name="Lombard V."/>
            <person name="Morin E."/>
            <person name="Otillar R."/>
            <person name="Lindquist E.A."/>
            <person name="Sun H."/>
            <person name="LaButti K.M."/>
            <person name="Schmutz J."/>
            <person name="Jabbour D."/>
            <person name="Luo H."/>
            <person name="Baker S.E."/>
            <person name="Pisabarro A.G."/>
            <person name="Walton J.D."/>
            <person name="Blanchette R.A."/>
            <person name="Henrissat B."/>
            <person name="Martin F."/>
            <person name="Cullen D."/>
            <person name="Hibbett D.S."/>
            <person name="Grigoriev I.V."/>
        </authorList>
    </citation>
    <scope>NUCLEOTIDE SEQUENCE [LARGE SCALE GENOMIC DNA]</scope>
    <source>
        <strain evidence="4">CBS 339.88</strain>
    </source>
</reference>
<dbReference type="InterPro" id="IPR016130">
    <property type="entry name" value="Tyr_Pase_AS"/>
</dbReference>
<name>A0A067SGC6_GALM3</name>
<dbReference type="SUPFAM" id="SSF52799">
    <property type="entry name" value="(Phosphotyrosine protein) phosphatases II"/>
    <property type="match status" value="1"/>
</dbReference>
<sequence length="231" mass="26028">MRGGHRKGSPSPSPNHKEDLQHSQRTLQALHIEDVPRPLTAICPRPIPNSYWATPLLLACEYPWSPTTPHKPKLDALLRAGVRTFIDLTERGELLPYSSILSQRCALLGIDPSTIEYHRFAIRDRCLPESVDHMYRVLDTLRNNQNRGRISAVHCRGGIGRTGMVIGCWLVESGVALDGREALGVIAREWKSVEKCKRYPHSPETGPQFDFVARFHPSPKDRCVDLQIEVA</sequence>
<dbReference type="Pfam" id="PF22785">
    <property type="entry name" value="Tc-R-P"/>
    <property type="match status" value="1"/>
</dbReference>
<proteinExistence type="predicted"/>
<feature type="domain" description="Tyrosine specific protein phosphatases" evidence="2">
    <location>
        <begin position="132"/>
        <end position="177"/>
    </location>
</feature>
<keyword evidence="4" id="KW-1185">Reference proteome</keyword>
<dbReference type="InterPro" id="IPR029021">
    <property type="entry name" value="Prot-tyrosine_phosphatase-like"/>
</dbReference>
<organism evidence="3 4">
    <name type="scientific">Galerina marginata (strain CBS 339.88)</name>
    <dbReference type="NCBI Taxonomy" id="685588"/>
    <lineage>
        <taxon>Eukaryota</taxon>
        <taxon>Fungi</taxon>
        <taxon>Dikarya</taxon>
        <taxon>Basidiomycota</taxon>
        <taxon>Agaricomycotina</taxon>
        <taxon>Agaricomycetes</taxon>
        <taxon>Agaricomycetidae</taxon>
        <taxon>Agaricales</taxon>
        <taxon>Agaricineae</taxon>
        <taxon>Strophariaceae</taxon>
        <taxon>Galerina</taxon>
    </lineage>
</organism>
<dbReference type="InterPro" id="IPR050561">
    <property type="entry name" value="PTP"/>
</dbReference>
<dbReference type="Proteomes" id="UP000027222">
    <property type="component" value="Unassembled WGS sequence"/>
</dbReference>
<gene>
    <name evidence="3" type="ORF">GALMADRAFT_76791</name>
</gene>
<protein>
    <recommendedName>
        <fullName evidence="2">Tyrosine specific protein phosphatases domain-containing protein</fullName>
    </recommendedName>
</protein>
<dbReference type="EMBL" id="KL142399">
    <property type="protein sequence ID" value="KDR69931.1"/>
    <property type="molecule type" value="Genomic_DNA"/>
</dbReference>
<evidence type="ECO:0000313" key="4">
    <source>
        <dbReference type="Proteomes" id="UP000027222"/>
    </source>
</evidence>
<dbReference type="HOGENOM" id="CLU_047330_3_0_1"/>
<accession>A0A067SGC6</accession>
<dbReference type="PANTHER" id="PTHR23339">
    <property type="entry name" value="TYROSINE SPECIFIC PROTEIN PHOSPHATASE AND DUAL SPECIFICITY PROTEIN PHOSPHATASE"/>
    <property type="match status" value="1"/>
</dbReference>
<dbReference type="AlphaFoldDB" id="A0A067SGC6"/>
<evidence type="ECO:0000313" key="3">
    <source>
        <dbReference type="EMBL" id="KDR69931.1"/>
    </source>
</evidence>
<dbReference type="OrthoDB" id="2017893at2759"/>
<evidence type="ECO:0000256" key="1">
    <source>
        <dbReference type="SAM" id="MobiDB-lite"/>
    </source>
</evidence>
<dbReference type="InterPro" id="IPR000387">
    <property type="entry name" value="Tyr_Pase_dom"/>
</dbReference>